<feature type="transmembrane region" description="Helical" evidence="6">
    <location>
        <begin position="61"/>
        <end position="86"/>
    </location>
</feature>
<dbReference type="RefSeq" id="WP_158032717.1">
    <property type="nucleotide sequence ID" value="NZ_ML708611.1"/>
</dbReference>
<comment type="subcellular location">
    <subcellularLocation>
        <location evidence="1">Membrane</location>
        <topology evidence="1">Multi-pass membrane protein</topology>
    </subcellularLocation>
</comment>
<dbReference type="PANTHER" id="PTHR31272:SF4">
    <property type="entry name" value="CYTOCHROME C-TYPE BIOGENESIS PROTEIN HI_1454-RELATED"/>
    <property type="match status" value="1"/>
</dbReference>
<feature type="transmembrane region" description="Helical" evidence="6">
    <location>
        <begin position="179"/>
        <end position="197"/>
    </location>
</feature>
<dbReference type="OrthoDB" id="9803065at2"/>
<evidence type="ECO:0000313" key="9">
    <source>
        <dbReference type="Proteomes" id="UP000325957"/>
    </source>
</evidence>
<dbReference type="EMBL" id="SZWF01000002">
    <property type="protein sequence ID" value="KAA9395291.1"/>
    <property type="molecule type" value="Genomic_DNA"/>
</dbReference>
<feature type="domain" description="Cytochrome C biogenesis protein transmembrane" evidence="7">
    <location>
        <begin position="17"/>
        <end position="199"/>
    </location>
</feature>
<keyword evidence="4 6" id="KW-1133">Transmembrane helix</keyword>
<evidence type="ECO:0000259" key="7">
    <source>
        <dbReference type="Pfam" id="PF02683"/>
    </source>
</evidence>
<evidence type="ECO:0000256" key="2">
    <source>
        <dbReference type="ARBA" id="ARBA00006143"/>
    </source>
</evidence>
<feature type="transmembrane region" description="Helical" evidence="6">
    <location>
        <begin position="134"/>
        <end position="159"/>
    </location>
</feature>
<sequence>MTEGHQFASLILDGSLWAAFPVALLAGLVSFASPCVLPLVPGYLGYVTGLTGVDLEQQRRGRIFTGVALFIGGFTVVFVLMSVVLARLGALPWLRGQSWVMIVLGALVVVMGIVFMGGFGFLQRERRIHRKPPPGLWGAPLLGITFGLGWAPCIGPAFAAVQMLAYSGGASVGKATVLTLAYCIGLGVPFLLIALAFRRGMGALSYLRRHRLLLQRLGGGMLILIGLLLMTGVWTSFISWFQAELVQDFVPVI</sequence>
<feature type="transmembrane region" description="Helical" evidence="6">
    <location>
        <begin position="98"/>
        <end position="122"/>
    </location>
</feature>
<dbReference type="GO" id="GO:0017004">
    <property type="term" value="P:cytochrome complex assembly"/>
    <property type="evidence" value="ECO:0007669"/>
    <property type="project" value="InterPro"/>
</dbReference>
<feature type="transmembrane region" description="Helical" evidence="6">
    <location>
        <begin position="217"/>
        <end position="241"/>
    </location>
</feature>
<evidence type="ECO:0000313" key="8">
    <source>
        <dbReference type="EMBL" id="KAA9395291.1"/>
    </source>
</evidence>
<keyword evidence="3 6" id="KW-0812">Transmembrane</keyword>
<dbReference type="Proteomes" id="UP000325957">
    <property type="component" value="Unassembled WGS sequence"/>
</dbReference>
<dbReference type="AlphaFoldDB" id="A0A5J5L2R8"/>
<dbReference type="GO" id="GO:0016020">
    <property type="term" value="C:membrane"/>
    <property type="evidence" value="ECO:0007669"/>
    <property type="project" value="UniProtKB-SubCell"/>
</dbReference>
<protein>
    <submittedName>
        <fullName evidence="8">Cytochrome c biogenesis protein CcdA</fullName>
    </submittedName>
</protein>
<dbReference type="InterPro" id="IPR003834">
    <property type="entry name" value="Cyt_c_assmbl_TM_dom"/>
</dbReference>
<evidence type="ECO:0000256" key="6">
    <source>
        <dbReference type="SAM" id="Phobius"/>
    </source>
</evidence>
<organism evidence="8 9">
    <name type="scientific">Kocuria coralli</name>
    <dbReference type="NCBI Taxonomy" id="1461025"/>
    <lineage>
        <taxon>Bacteria</taxon>
        <taxon>Bacillati</taxon>
        <taxon>Actinomycetota</taxon>
        <taxon>Actinomycetes</taxon>
        <taxon>Micrococcales</taxon>
        <taxon>Micrococcaceae</taxon>
        <taxon>Kocuria</taxon>
    </lineage>
</organism>
<evidence type="ECO:0000256" key="5">
    <source>
        <dbReference type="ARBA" id="ARBA00023136"/>
    </source>
</evidence>
<evidence type="ECO:0000256" key="4">
    <source>
        <dbReference type="ARBA" id="ARBA00022989"/>
    </source>
</evidence>
<keyword evidence="9" id="KW-1185">Reference proteome</keyword>
<evidence type="ECO:0000256" key="3">
    <source>
        <dbReference type="ARBA" id="ARBA00022692"/>
    </source>
</evidence>
<comment type="similarity">
    <text evidence="2">Belongs to the DsbD family.</text>
</comment>
<dbReference type="Pfam" id="PF02683">
    <property type="entry name" value="DsbD_TM"/>
    <property type="match status" value="1"/>
</dbReference>
<name>A0A5J5L2R8_9MICC</name>
<gene>
    <name evidence="8" type="ORF">FCK90_02470</name>
</gene>
<accession>A0A5J5L2R8</accession>
<evidence type="ECO:0000256" key="1">
    <source>
        <dbReference type="ARBA" id="ARBA00004141"/>
    </source>
</evidence>
<proteinExistence type="inferred from homology"/>
<comment type="caution">
    <text evidence="8">The sequence shown here is derived from an EMBL/GenBank/DDBJ whole genome shotgun (WGS) entry which is preliminary data.</text>
</comment>
<feature type="transmembrane region" description="Helical" evidence="6">
    <location>
        <begin position="16"/>
        <end position="40"/>
    </location>
</feature>
<dbReference type="PANTHER" id="PTHR31272">
    <property type="entry name" value="CYTOCHROME C-TYPE BIOGENESIS PROTEIN HI_1454-RELATED"/>
    <property type="match status" value="1"/>
</dbReference>
<keyword evidence="5 6" id="KW-0472">Membrane</keyword>
<dbReference type="InterPro" id="IPR051790">
    <property type="entry name" value="Cytochrome_c-biogenesis_DsbD"/>
</dbReference>
<reference evidence="8 9" key="1">
    <citation type="submission" date="2019-05" db="EMBL/GenBank/DDBJ databases">
        <title>Kocuria coralli sp. nov., a novel actinobacterium isolated from coral reef seawater.</title>
        <authorList>
            <person name="Li J."/>
        </authorList>
    </citation>
    <scope>NUCLEOTIDE SEQUENCE [LARGE SCALE GENOMIC DNA]</scope>
    <source>
        <strain evidence="8 9">SCSIO 13007</strain>
    </source>
</reference>